<dbReference type="Proteomes" id="UP000283709">
    <property type="component" value="Unassembled WGS sequence"/>
</dbReference>
<comment type="similarity">
    <text evidence="1">Belongs to the UPF0337 (CsbD) family.</text>
</comment>
<organism evidence="6 8">
    <name type="scientific">Paraburkholderia fungorum</name>
    <dbReference type="NCBI Taxonomy" id="134537"/>
    <lineage>
        <taxon>Bacteria</taxon>
        <taxon>Pseudomonadati</taxon>
        <taxon>Pseudomonadota</taxon>
        <taxon>Betaproteobacteria</taxon>
        <taxon>Burkholderiales</taxon>
        <taxon>Burkholderiaceae</taxon>
        <taxon>Paraburkholderia</taxon>
    </lineage>
</organism>
<dbReference type="HOGENOM" id="CLU_135567_3_3_4"/>
<dbReference type="PANTHER" id="PTHR34977:SF1">
    <property type="entry name" value="UPF0337 PROTEIN YJBJ"/>
    <property type="match status" value="1"/>
</dbReference>
<evidence type="ECO:0000313" key="3">
    <source>
        <dbReference type="EMBL" id="AJZ63537.1"/>
    </source>
</evidence>
<evidence type="ECO:0000259" key="2">
    <source>
        <dbReference type="Pfam" id="PF05532"/>
    </source>
</evidence>
<dbReference type="STRING" id="134537.OI25_6888"/>
<dbReference type="SUPFAM" id="SSF69047">
    <property type="entry name" value="Hypothetical protein YjbJ"/>
    <property type="match status" value="1"/>
</dbReference>
<name>A0A0D5VNM7_9BURK</name>
<dbReference type="InterPro" id="IPR036629">
    <property type="entry name" value="YjbJ_sf"/>
</dbReference>
<dbReference type="Gene3D" id="1.10.1470.10">
    <property type="entry name" value="YjbJ"/>
    <property type="match status" value="1"/>
</dbReference>
<dbReference type="EMBL" id="CP010027">
    <property type="protein sequence ID" value="AJZ63537.1"/>
    <property type="molecule type" value="Genomic_DNA"/>
</dbReference>
<dbReference type="Proteomes" id="UP001246473">
    <property type="component" value="Unassembled WGS sequence"/>
</dbReference>
<dbReference type="InterPro" id="IPR050423">
    <property type="entry name" value="UPF0337_stress_rsp"/>
</dbReference>
<feature type="domain" description="CsbD-like" evidence="2">
    <location>
        <begin position="4"/>
        <end position="56"/>
    </location>
</feature>
<dbReference type="EMBL" id="MCAS01000013">
    <property type="protein sequence ID" value="RKF46177.1"/>
    <property type="molecule type" value="Genomic_DNA"/>
</dbReference>
<evidence type="ECO:0000256" key="1">
    <source>
        <dbReference type="ARBA" id="ARBA00009129"/>
    </source>
</evidence>
<dbReference type="InterPro" id="IPR008462">
    <property type="entry name" value="CsbD"/>
</dbReference>
<reference evidence="4 9" key="3">
    <citation type="submission" date="2020-08" db="EMBL/GenBank/DDBJ databases">
        <title>Genomic Encyclopedia of Type Strains, Phase IV (KMG-V): Genome sequencing to study the core and pangenomes of soil and plant-associated prokaryotes.</title>
        <authorList>
            <person name="Whitman W."/>
        </authorList>
    </citation>
    <scope>NUCLEOTIDE SEQUENCE [LARGE SCALE GENOMIC DNA]</scope>
    <source>
        <strain evidence="4 9">SEMIA 4013</strain>
    </source>
</reference>
<sequence length="60" mass="6266">MDKNRVEGAAKQVKGSVKEAIGKVTGNRTTQAEGAAEKLAGKVQSKVGEAADAVRDRVKK</sequence>
<evidence type="ECO:0000313" key="8">
    <source>
        <dbReference type="Proteomes" id="UP000283709"/>
    </source>
</evidence>
<evidence type="ECO:0000313" key="7">
    <source>
        <dbReference type="Proteomes" id="UP000032614"/>
    </source>
</evidence>
<dbReference type="RefSeq" id="WP_028194685.1">
    <property type="nucleotide sequence ID" value="NZ_CADFGE010000002.1"/>
</dbReference>
<dbReference type="Proteomes" id="UP000032614">
    <property type="component" value="Chromosome 2"/>
</dbReference>
<dbReference type="PANTHER" id="PTHR34977">
    <property type="entry name" value="UPF0337 PROTEIN YJBJ"/>
    <property type="match status" value="1"/>
</dbReference>
<dbReference type="GeneID" id="66520639"/>
<dbReference type="OrthoDB" id="9009977at2"/>
<dbReference type="KEGG" id="bfn:OI25_6888"/>
<reference evidence="5" key="4">
    <citation type="submission" date="2022-08" db="EMBL/GenBank/DDBJ databases">
        <authorList>
            <person name="Kim S.-J."/>
        </authorList>
    </citation>
    <scope>NUCLEOTIDE SEQUENCE</scope>
    <source>
        <strain evidence="5">KJ</strain>
    </source>
</reference>
<evidence type="ECO:0000313" key="4">
    <source>
        <dbReference type="EMBL" id="MBB6204869.1"/>
    </source>
</evidence>
<dbReference type="EMBL" id="JANSLM010000017">
    <property type="protein sequence ID" value="MDT8842342.1"/>
    <property type="molecule type" value="Genomic_DNA"/>
</dbReference>
<dbReference type="EMBL" id="JACIIK010000010">
    <property type="protein sequence ID" value="MBB6204869.1"/>
    <property type="molecule type" value="Genomic_DNA"/>
</dbReference>
<proteinExistence type="inferred from homology"/>
<evidence type="ECO:0000313" key="9">
    <source>
        <dbReference type="Proteomes" id="UP000518681"/>
    </source>
</evidence>
<gene>
    <name evidence="6" type="ORF">BCY88_25160</name>
    <name evidence="4" type="ORF">GGD69_005763</name>
    <name evidence="3" type="ORF">OI25_6888</name>
    <name evidence="5" type="ORF">ParKJ_33450</name>
</gene>
<dbReference type="Proteomes" id="UP000518681">
    <property type="component" value="Unassembled WGS sequence"/>
</dbReference>
<protein>
    <submittedName>
        <fullName evidence="6">CsbD family protein</fullName>
    </submittedName>
    <submittedName>
        <fullName evidence="3">CsbD-like family protein</fullName>
    </submittedName>
    <submittedName>
        <fullName evidence="4">Uncharacterized protein YjbJ (UPF0337 family)</fullName>
    </submittedName>
</protein>
<reference evidence="6 8" key="2">
    <citation type="submission" date="2016-07" db="EMBL/GenBank/DDBJ databases">
        <title>Genome analysis of Burkholderia fungorum ES3-20.</title>
        <authorList>
            <person name="Xu D."/>
            <person name="Yao R."/>
            <person name="Zheng S."/>
        </authorList>
    </citation>
    <scope>NUCLEOTIDE SEQUENCE [LARGE SCALE GENOMIC DNA]</scope>
    <source>
        <strain evidence="6 8">ES3-20</strain>
    </source>
</reference>
<evidence type="ECO:0000313" key="5">
    <source>
        <dbReference type="EMBL" id="MDT8842342.1"/>
    </source>
</evidence>
<dbReference type="Pfam" id="PF05532">
    <property type="entry name" value="CsbD"/>
    <property type="match status" value="1"/>
</dbReference>
<accession>A0A2T1A8Z5</accession>
<reference evidence="3 7" key="1">
    <citation type="journal article" date="2015" name="Genome Announc.">
        <title>Complete genome sequences for 59 burkholderia isolates, both pathogenic and near neighbor.</title>
        <authorList>
            <person name="Johnson S.L."/>
            <person name="Bishop-Lilly K.A."/>
            <person name="Ladner J.T."/>
            <person name="Daligault H.E."/>
            <person name="Davenport K.W."/>
            <person name="Jaissle J."/>
            <person name="Frey K.G."/>
            <person name="Koroleva G.I."/>
            <person name="Bruce D.C."/>
            <person name="Coyne S.R."/>
            <person name="Broomall S.M."/>
            <person name="Li P.E."/>
            <person name="Teshima H."/>
            <person name="Gibbons H.S."/>
            <person name="Palacios G.F."/>
            <person name="Rosenzweig C.N."/>
            <person name="Redden C.L."/>
            <person name="Xu Y."/>
            <person name="Minogue T.D."/>
            <person name="Chain P.S."/>
        </authorList>
    </citation>
    <scope>NUCLEOTIDE SEQUENCE [LARGE SCALE GENOMIC DNA]</scope>
    <source>
        <strain evidence="3 7">ATCC BAA-463</strain>
    </source>
</reference>
<dbReference type="AlphaFoldDB" id="A0A0D5VNM7"/>
<evidence type="ECO:0000313" key="6">
    <source>
        <dbReference type="EMBL" id="RKF46177.1"/>
    </source>
</evidence>
<accession>A0A0D5VNM7</accession>